<evidence type="ECO:0000256" key="6">
    <source>
        <dbReference type="ARBA" id="ARBA00023186"/>
    </source>
</evidence>
<evidence type="ECO:0000313" key="12">
    <source>
        <dbReference type="EMBL" id="GAA4432706.1"/>
    </source>
</evidence>
<evidence type="ECO:0000256" key="2">
    <source>
        <dbReference type="ARBA" id="ARBA00004496"/>
    </source>
</evidence>
<protein>
    <recommendedName>
        <fullName evidence="10">Peptidyl-prolyl cis-trans isomerase</fullName>
        <ecNumber evidence="10">5.2.1.8</ecNumber>
    </recommendedName>
</protein>
<sequence length="170" mass="18844">MQIDNQKVVAITYQLSLKDEEGDFEVVEVVDRDDPMYFIWGLSGLPEQFEQNLLGLTVGDTFNFQISAEEGYGEIDEEAIVDLPRSLFEGEGVNSEELLVVGNSIPMTNEEGHRLQGIVVEVRDDLVTLNFNHPLAGREMGFSGEILVVRNATADELDHGHVHGDGGFVH</sequence>
<comment type="function">
    <text evidence="8">Also involved in hydrogenase metallocenter assembly, probably by participating in the nickel insertion step. This function in hydrogenase biosynthesis requires chaperone activity and the presence of the metal-binding domain, but not PPIase activity.</text>
</comment>
<dbReference type="Pfam" id="PF00254">
    <property type="entry name" value="FKBP_C"/>
    <property type="match status" value="1"/>
</dbReference>
<dbReference type="GO" id="GO:0016853">
    <property type="term" value="F:isomerase activity"/>
    <property type="evidence" value="ECO:0007669"/>
    <property type="project" value="UniProtKB-KW"/>
</dbReference>
<keyword evidence="6" id="KW-0143">Chaperone</keyword>
<evidence type="ECO:0000256" key="4">
    <source>
        <dbReference type="ARBA" id="ARBA00022490"/>
    </source>
</evidence>
<dbReference type="PROSITE" id="PS50059">
    <property type="entry name" value="FKBP_PPIASE"/>
    <property type="match status" value="1"/>
</dbReference>
<evidence type="ECO:0000256" key="9">
    <source>
        <dbReference type="PROSITE-ProRule" id="PRU00277"/>
    </source>
</evidence>
<evidence type="ECO:0000256" key="1">
    <source>
        <dbReference type="ARBA" id="ARBA00000971"/>
    </source>
</evidence>
<organism evidence="12 13">
    <name type="scientific">Ravibacter arvi</name>
    <dbReference type="NCBI Taxonomy" id="2051041"/>
    <lineage>
        <taxon>Bacteria</taxon>
        <taxon>Pseudomonadati</taxon>
        <taxon>Bacteroidota</taxon>
        <taxon>Cytophagia</taxon>
        <taxon>Cytophagales</taxon>
        <taxon>Spirosomataceae</taxon>
        <taxon>Ravibacter</taxon>
    </lineage>
</organism>
<keyword evidence="7 9" id="KW-0413">Isomerase</keyword>
<dbReference type="PANTHER" id="PTHR47861">
    <property type="entry name" value="FKBP-TYPE PEPTIDYL-PROLYL CIS-TRANS ISOMERASE SLYD"/>
    <property type="match status" value="1"/>
</dbReference>
<proteinExistence type="inferred from homology"/>
<dbReference type="EC" id="5.2.1.8" evidence="10"/>
<dbReference type="InterPro" id="IPR046357">
    <property type="entry name" value="PPIase_dom_sf"/>
</dbReference>
<accession>A0ABP8LPB3</accession>
<name>A0ABP8LPB3_9BACT</name>
<evidence type="ECO:0000259" key="11">
    <source>
        <dbReference type="PROSITE" id="PS50059"/>
    </source>
</evidence>
<gene>
    <name evidence="12" type="ORF">GCM10023091_05240</name>
</gene>
<comment type="similarity">
    <text evidence="3 10">Belongs to the FKBP-type PPIase family.</text>
</comment>
<evidence type="ECO:0000313" key="13">
    <source>
        <dbReference type="Proteomes" id="UP001501508"/>
    </source>
</evidence>
<comment type="caution">
    <text evidence="12">The sequence shown here is derived from an EMBL/GenBank/DDBJ whole genome shotgun (WGS) entry which is preliminary data.</text>
</comment>
<feature type="domain" description="PPIase FKBP-type" evidence="11">
    <location>
        <begin position="6"/>
        <end position="84"/>
    </location>
</feature>
<dbReference type="RefSeq" id="WP_345026476.1">
    <property type="nucleotide sequence ID" value="NZ_BAABEY010000002.1"/>
</dbReference>
<keyword evidence="4" id="KW-0963">Cytoplasm</keyword>
<dbReference type="Proteomes" id="UP001501508">
    <property type="component" value="Unassembled WGS sequence"/>
</dbReference>
<keyword evidence="13" id="KW-1185">Reference proteome</keyword>
<evidence type="ECO:0000256" key="7">
    <source>
        <dbReference type="ARBA" id="ARBA00023235"/>
    </source>
</evidence>
<dbReference type="SUPFAM" id="SSF54534">
    <property type="entry name" value="FKBP-like"/>
    <property type="match status" value="1"/>
</dbReference>
<comment type="catalytic activity">
    <reaction evidence="1 9 10">
        <text>[protein]-peptidylproline (omega=180) = [protein]-peptidylproline (omega=0)</text>
        <dbReference type="Rhea" id="RHEA:16237"/>
        <dbReference type="Rhea" id="RHEA-COMP:10747"/>
        <dbReference type="Rhea" id="RHEA-COMP:10748"/>
        <dbReference type="ChEBI" id="CHEBI:83833"/>
        <dbReference type="ChEBI" id="CHEBI:83834"/>
        <dbReference type="EC" id="5.2.1.8"/>
    </reaction>
</comment>
<evidence type="ECO:0000256" key="5">
    <source>
        <dbReference type="ARBA" id="ARBA00023110"/>
    </source>
</evidence>
<evidence type="ECO:0000256" key="3">
    <source>
        <dbReference type="ARBA" id="ARBA00006577"/>
    </source>
</evidence>
<dbReference type="PANTHER" id="PTHR47861:SF3">
    <property type="entry name" value="FKBP-TYPE PEPTIDYL-PROLYL CIS-TRANS ISOMERASE SLYD"/>
    <property type="match status" value="1"/>
</dbReference>
<reference evidence="13" key="1">
    <citation type="journal article" date="2019" name="Int. J. Syst. Evol. Microbiol.">
        <title>The Global Catalogue of Microorganisms (GCM) 10K type strain sequencing project: providing services to taxonomists for standard genome sequencing and annotation.</title>
        <authorList>
            <consortium name="The Broad Institute Genomics Platform"/>
            <consortium name="The Broad Institute Genome Sequencing Center for Infectious Disease"/>
            <person name="Wu L."/>
            <person name="Ma J."/>
        </authorList>
    </citation>
    <scope>NUCLEOTIDE SEQUENCE [LARGE SCALE GENOMIC DNA]</scope>
    <source>
        <strain evidence="13">JCM 31920</strain>
    </source>
</reference>
<evidence type="ECO:0000256" key="8">
    <source>
        <dbReference type="ARBA" id="ARBA00037071"/>
    </source>
</evidence>
<dbReference type="Gene3D" id="3.10.50.40">
    <property type="match status" value="1"/>
</dbReference>
<comment type="subcellular location">
    <subcellularLocation>
        <location evidence="2">Cytoplasm</location>
    </subcellularLocation>
</comment>
<keyword evidence="5 9" id="KW-0697">Rotamase</keyword>
<dbReference type="InterPro" id="IPR001179">
    <property type="entry name" value="PPIase_FKBP_dom"/>
</dbReference>
<evidence type="ECO:0000256" key="10">
    <source>
        <dbReference type="RuleBase" id="RU003915"/>
    </source>
</evidence>
<dbReference type="EMBL" id="BAABEY010000002">
    <property type="protein sequence ID" value="GAA4432706.1"/>
    <property type="molecule type" value="Genomic_DNA"/>
</dbReference>